<evidence type="ECO:0000313" key="2">
    <source>
        <dbReference type="Proteomes" id="UP001234202"/>
    </source>
</evidence>
<accession>A0ACC2XEQ6</accession>
<dbReference type="EMBL" id="JASBWV010000015">
    <property type="protein sequence ID" value="KAJ9122118.1"/>
    <property type="molecule type" value="Genomic_DNA"/>
</dbReference>
<proteinExistence type="predicted"/>
<name>A0ACC2XEQ6_9TREE</name>
<organism evidence="1 2">
    <name type="scientific">Naganishia onofrii</name>
    <dbReference type="NCBI Taxonomy" id="1851511"/>
    <lineage>
        <taxon>Eukaryota</taxon>
        <taxon>Fungi</taxon>
        <taxon>Dikarya</taxon>
        <taxon>Basidiomycota</taxon>
        <taxon>Agaricomycotina</taxon>
        <taxon>Tremellomycetes</taxon>
        <taxon>Filobasidiales</taxon>
        <taxon>Filobasidiaceae</taxon>
        <taxon>Naganishia</taxon>
    </lineage>
</organism>
<evidence type="ECO:0000313" key="1">
    <source>
        <dbReference type="EMBL" id="KAJ9122118.1"/>
    </source>
</evidence>
<dbReference type="Proteomes" id="UP001234202">
    <property type="component" value="Unassembled WGS sequence"/>
</dbReference>
<comment type="caution">
    <text evidence="1">The sequence shown here is derived from an EMBL/GenBank/DDBJ whole genome shotgun (WGS) entry which is preliminary data.</text>
</comment>
<gene>
    <name evidence="1" type="ORF">QFC24_004345</name>
</gene>
<keyword evidence="2" id="KW-1185">Reference proteome</keyword>
<reference evidence="1" key="1">
    <citation type="submission" date="2023-04" db="EMBL/GenBank/DDBJ databases">
        <title>Draft Genome sequencing of Naganishia species isolated from polar environments using Oxford Nanopore Technology.</title>
        <authorList>
            <person name="Leo P."/>
            <person name="Venkateswaran K."/>
        </authorList>
    </citation>
    <scope>NUCLEOTIDE SEQUENCE</scope>
    <source>
        <strain evidence="1">DBVPG 5303</strain>
    </source>
</reference>
<sequence length="619" mass="68985">MSLTSIEQTIYKKLKAQASQAITFTEQILGDPELRSALQGTPKEEIANGINGLSRKGLILIKKSGTRLLYQAVSKEEAKRTGTFEHDEGLVYGYIKDAGNMGAWARTLKTATNLPQTSFLKAIKGLEQKMAIKLVKSVKFPTRRIYMLSNLTPSVELTGGPWYSDGGLDQSFIDGLLDVARLVFEPLALCLGFQTFPRKQPKHELTSDIAYVSNPVFGPSHTKRLPSPNDILEFITASKVSSAQLAVEHVMQLMNVLVYNGEVEILKPLHGTRHDEGWNSDLEGDGGGMGLKEWKDEVDARKNKQKKEKEKDKSKSGPRKRARSGSESNETDRKGKSKSRSKSRATTTTASDSDAALSGSASDKDSSSESDNDSSGDEKARAKKRQKREKEKELKKKKRAREKEKEKRRRRKEKERKAKEKKKERERRKKKEEKEKKRREREKSEKKRSKSRTAGSDSDSDVLMEIDDRKKKRSSSKKRRGSSSDSDSSSSSSSSDSSSMSDSSFLSSSASSSTSDSDSDSDSGKKKSKSKANGKKPDTPNDFAADNVAPHSMYDYEHDIYNDADVVYRAVHPPPADAIWRVSEAPCVECPVHTFCSETGPVNPAGCVYYNEWLGWDYV</sequence>
<protein>
    <submittedName>
        <fullName evidence="1">Uncharacterized protein</fullName>
    </submittedName>
</protein>